<keyword evidence="4 8" id="KW-0378">Hydrolase</keyword>
<dbReference type="PANTHER" id="PTHR43579">
    <property type="match status" value="1"/>
</dbReference>
<dbReference type="GO" id="GO:0046872">
    <property type="term" value="F:metal ion binding"/>
    <property type="evidence" value="ECO:0007669"/>
    <property type="project" value="UniProtKB-UniRule"/>
</dbReference>
<feature type="domain" description="Peptidase M4 C-terminal" evidence="10">
    <location>
        <begin position="182"/>
        <end position="346"/>
    </location>
</feature>
<comment type="cofactor">
    <cofactor evidence="8">
        <name>Zn(2+)</name>
        <dbReference type="ChEBI" id="CHEBI:29105"/>
    </cofactor>
</comment>
<dbReference type="CDD" id="cd09597">
    <property type="entry name" value="M4_TLP"/>
    <property type="match status" value="1"/>
</dbReference>
<dbReference type="Pfam" id="PF01447">
    <property type="entry name" value="Peptidase_M4"/>
    <property type="match status" value="1"/>
</dbReference>
<protein>
    <recommendedName>
        <fullName evidence="8">Neutral metalloproteinase</fullName>
        <ecNumber evidence="8">3.4.24.-</ecNumber>
    </recommendedName>
</protein>
<evidence type="ECO:0000256" key="4">
    <source>
        <dbReference type="ARBA" id="ARBA00022801"/>
    </source>
</evidence>
<evidence type="ECO:0000256" key="3">
    <source>
        <dbReference type="ARBA" id="ARBA00022723"/>
    </source>
</evidence>
<proteinExistence type="inferred from homology"/>
<keyword evidence="12" id="KW-1185">Reference proteome</keyword>
<dbReference type="Pfam" id="PF02868">
    <property type="entry name" value="Peptidase_M4_C"/>
    <property type="match status" value="1"/>
</dbReference>
<comment type="function">
    <text evidence="8">Extracellular zinc metalloprotease.</text>
</comment>
<keyword evidence="6 8" id="KW-0482">Metalloprotease</keyword>
<keyword evidence="2 8" id="KW-0645">Protease</keyword>
<name>A0A1W6Z2I9_9BORD</name>
<evidence type="ECO:0000259" key="9">
    <source>
        <dbReference type="Pfam" id="PF01447"/>
    </source>
</evidence>
<dbReference type="InterPro" id="IPR013856">
    <property type="entry name" value="Peptidase_M4_domain"/>
</dbReference>
<dbReference type="PRINTS" id="PR00730">
    <property type="entry name" value="THERMOLYSIN"/>
</dbReference>
<dbReference type="InterPro" id="IPR052759">
    <property type="entry name" value="Metalloprotease_M4"/>
</dbReference>
<dbReference type="PANTHER" id="PTHR43579:SF1">
    <property type="entry name" value="NEUTRAL METALLOPROTEINASE"/>
    <property type="match status" value="1"/>
</dbReference>
<dbReference type="Proteomes" id="UP000194139">
    <property type="component" value="Chromosome"/>
</dbReference>
<reference evidence="11 12" key="1">
    <citation type="submission" date="2017-05" db="EMBL/GenBank/DDBJ databases">
        <title>Complete and WGS of Bordetella genogroups.</title>
        <authorList>
            <person name="Spilker T."/>
            <person name="LiPuma J."/>
        </authorList>
    </citation>
    <scope>NUCLEOTIDE SEQUENCE [LARGE SCALE GENOMIC DNA]</scope>
    <source>
        <strain evidence="11 12">AU17164</strain>
    </source>
</reference>
<organism evidence="11 12">
    <name type="scientific">Bordetella genomosp. 9</name>
    <dbReference type="NCBI Taxonomy" id="1416803"/>
    <lineage>
        <taxon>Bacteria</taxon>
        <taxon>Pseudomonadati</taxon>
        <taxon>Pseudomonadota</taxon>
        <taxon>Betaproteobacteria</taxon>
        <taxon>Burkholderiales</taxon>
        <taxon>Alcaligenaceae</taxon>
        <taxon>Bordetella</taxon>
    </lineage>
</organism>
<evidence type="ECO:0000313" key="11">
    <source>
        <dbReference type="EMBL" id="ARP87384.1"/>
    </source>
</evidence>
<feature type="active site" description="Proton donor" evidence="7">
    <location>
        <position position="273"/>
    </location>
</feature>
<feature type="active site" evidence="7">
    <location>
        <position position="172"/>
    </location>
</feature>
<dbReference type="EMBL" id="CP021109">
    <property type="protein sequence ID" value="ARP87384.1"/>
    <property type="molecule type" value="Genomic_DNA"/>
</dbReference>
<evidence type="ECO:0000313" key="12">
    <source>
        <dbReference type="Proteomes" id="UP000194139"/>
    </source>
</evidence>
<comment type="similarity">
    <text evidence="1 8">Belongs to the peptidase M4 family.</text>
</comment>
<evidence type="ECO:0000256" key="6">
    <source>
        <dbReference type="ARBA" id="ARBA00023049"/>
    </source>
</evidence>
<dbReference type="SUPFAM" id="SSF55486">
    <property type="entry name" value="Metalloproteases ('zincins'), catalytic domain"/>
    <property type="match status" value="1"/>
</dbReference>
<accession>A0A1W6Z2I9</accession>
<evidence type="ECO:0000256" key="7">
    <source>
        <dbReference type="PIRSR" id="PIRSR623612-1"/>
    </source>
</evidence>
<dbReference type="InterPro" id="IPR027268">
    <property type="entry name" value="Peptidase_M4/M1_CTD_sf"/>
</dbReference>
<keyword evidence="3" id="KW-0479">Metal-binding</keyword>
<evidence type="ECO:0000256" key="2">
    <source>
        <dbReference type="ARBA" id="ARBA00022670"/>
    </source>
</evidence>
<feature type="domain" description="Peptidase M4" evidence="9">
    <location>
        <begin position="47"/>
        <end position="178"/>
    </location>
</feature>
<dbReference type="EC" id="3.4.24.-" evidence="8"/>
<gene>
    <name evidence="11" type="ORF">CAL13_15080</name>
</gene>
<evidence type="ECO:0000256" key="1">
    <source>
        <dbReference type="ARBA" id="ARBA00009388"/>
    </source>
</evidence>
<evidence type="ECO:0000256" key="5">
    <source>
        <dbReference type="ARBA" id="ARBA00022833"/>
    </source>
</evidence>
<dbReference type="Gene3D" id="3.10.170.10">
    <property type="match status" value="1"/>
</dbReference>
<evidence type="ECO:0000256" key="8">
    <source>
        <dbReference type="RuleBase" id="RU366073"/>
    </source>
</evidence>
<evidence type="ECO:0000259" key="10">
    <source>
        <dbReference type="Pfam" id="PF02868"/>
    </source>
</evidence>
<dbReference type="RefSeq" id="WP_086072829.1">
    <property type="nucleotide sequence ID" value="NZ_CP021109.1"/>
</dbReference>
<dbReference type="InterPro" id="IPR023612">
    <property type="entry name" value="Peptidase_M4"/>
</dbReference>
<dbReference type="GO" id="GO:0006508">
    <property type="term" value="P:proteolysis"/>
    <property type="evidence" value="ECO:0007669"/>
    <property type="project" value="UniProtKB-KW"/>
</dbReference>
<dbReference type="Gene3D" id="1.10.390.10">
    <property type="entry name" value="Neutral Protease Domain 2"/>
    <property type="match status" value="1"/>
</dbReference>
<sequence>MTASRSHAPRRGFVPPYLLDRLARQGSPEVRARASATLSLDGSPGMLRMTAQARAFAAEAPERAQAGAGRRIYTAAGGTSLPGTLLRSEGDAATGDVAADEAYSYLGATYALYAEVYDRDSIDGRGMALAGTVHYGREYDNAFWNGAQMVFGDGDGEIFNRFTIAPDIVGHELTHGVIDHEAALVYRGQAGALNESISDIFGTLVKQYQAGQTADQADWLIGAGLFRPGVQAQALRSMREPGTAYDDPVLGRDPQPAHMRDFVQTGEDNGGVHLNSGIPNRAFYLAASALGGHAWEKAGQVWYDTVCDAALPRDADFRAFAMLTLKHAQAAGARPAVHDAWREVGVLP</sequence>
<dbReference type="GO" id="GO:0005576">
    <property type="term" value="C:extracellular region"/>
    <property type="evidence" value="ECO:0007669"/>
    <property type="project" value="UniProtKB-SubCell"/>
</dbReference>
<keyword evidence="8" id="KW-0964">Secreted</keyword>
<dbReference type="AlphaFoldDB" id="A0A1W6Z2I9"/>
<keyword evidence="5 8" id="KW-0862">Zinc</keyword>
<dbReference type="InterPro" id="IPR001570">
    <property type="entry name" value="Peptidase_M4_C_domain"/>
</dbReference>
<dbReference type="GO" id="GO:0004222">
    <property type="term" value="F:metalloendopeptidase activity"/>
    <property type="evidence" value="ECO:0007669"/>
    <property type="project" value="UniProtKB-UniRule"/>
</dbReference>
<comment type="subcellular location">
    <subcellularLocation>
        <location evidence="8">Secreted</location>
    </subcellularLocation>
</comment>